<name>A0ABQ7Z523_BRANA</name>
<dbReference type="EMBL" id="JAGKQM010000016">
    <property type="protein sequence ID" value="KAH0875243.1"/>
    <property type="molecule type" value="Genomic_DNA"/>
</dbReference>
<protein>
    <recommendedName>
        <fullName evidence="2">CHCH domain-containing protein</fullName>
    </recommendedName>
</protein>
<dbReference type="InterPro" id="IPR010625">
    <property type="entry name" value="CHCH"/>
</dbReference>
<evidence type="ECO:0000259" key="2">
    <source>
        <dbReference type="Pfam" id="PF06747"/>
    </source>
</evidence>
<proteinExistence type="predicted"/>
<gene>
    <name evidence="3" type="ORF">HID58_072605</name>
</gene>
<dbReference type="PANTHER" id="PTHR47565:SF2">
    <property type="entry name" value="CYTOCHROME C OXIDASE 19-1"/>
    <property type="match status" value="1"/>
</dbReference>
<reference evidence="3 4" key="1">
    <citation type="submission" date="2021-05" db="EMBL/GenBank/DDBJ databases">
        <title>Genome Assembly of Synthetic Allotetraploid Brassica napus Reveals Homoeologous Exchanges between Subgenomes.</title>
        <authorList>
            <person name="Davis J.T."/>
        </authorList>
    </citation>
    <scope>NUCLEOTIDE SEQUENCE [LARGE SCALE GENOMIC DNA]</scope>
    <source>
        <strain evidence="4">cv. Da-Ae</strain>
        <tissue evidence="3">Seedling</tissue>
    </source>
</reference>
<dbReference type="Proteomes" id="UP000824890">
    <property type="component" value="Unassembled WGS sequence"/>
</dbReference>
<organism evidence="3 4">
    <name type="scientific">Brassica napus</name>
    <name type="common">Rape</name>
    <dbReference type="NCBI Taxonomy" id="3708"/>
    <lineage>
        <taxon>Eukaryota</taxon>
        <taxon>Viridiplantae</taxon>
        <taxon>Streptophyta</taxon>
        <taxon>Embryophyta</taxon>
        <taxon>Tracheophyta</taxon>
        <taxon>Spermatophyta</taxon>
        <taxon>Magnoliopsida</taxon>
        <taxon>eudicotyledons</taxon>
        <taxon>Gunneridae</taxon>
        <taxon>Pentapetalae</taxon>
        <taxon>rosids</taxon>
        <taxon>malvids</taxon>
        <taxon>Brassicales</taxon>
        <taxon>Brassicaceae</taxon>
        <taxon>Brassiceae</taxon>
        <taxon>Brassica</taxon>
    </lineage>
</organism>
<dbReference type="Pfam" id="PF06747">
    <property type="entry name" value="CHCH"/>
    <property type="match status" value="1"/>
</dbReference>
<evidence type="ECO:0000313" key="4">
    <source>
        <dbReference type="Proteomes" id="UP000824890"/>
    </source>
</evidence>
<keyword evidence="4" id="KW-1185">Reference proteome</keyword>
<feature type="domain" description="CHCH" evidence="2">
    <location>
        <begin position="74"/>
        <end position="108"/>
    </location>
</feature>
<dbReference type="PROSITE" id="PS51808">
    <property type="entry name" value="CHCH"/>
    <property type="match status" value="1"/>
</dbReference>
<sequence>MTTIISSFAFTFIHYLYTLRTILLPKALDLIPLHAPVDLFVCMGMAGGAFGGNRGLRPIPPEKGIFPLDHLHECDAEKKEYLGCLKSSSNKSEQCRHLSKKYLQCRMAKNLMAKQDMSELGFSGVKELDSAGDKNKESLEH</sequence>
<dbReference type="PANTHER" id="PTHR47565">
    <property type="entry name" value="CYTOCHROME C OXIDASE 19-1"/>
    <property type="match status" value="1"/>
</dbReference>
<comment type="caution">
    <text evidence="3">The sequence shown here is derived from an EMBL/GenBank/DDBJ whole genome shotgun (WGS) entry which is preliminary data.</text>
</comment>
<keyword evidence="1" id="KW-1015">Disulfide bond</keyword>
<evidence type="ECO:0000313" key="3">
    <source>
        <dbReference type="EMBL" id="KAH0875243.1"/>
    </source>
</evidence>
<evidence type="ECO:0000256" key="1">
    <source>
        <dbReference type="ARBA" id="ARBA00023157"/>
    </source>
</evidence>
<accession>A0ABQ7Z523</accession>